<evidence type="ECO:0000256" key="6">
    <source>
        <dbReference type="ARBA" id="ARBA00022692"/>
    </source>
</evidence>
<feature type="transmembrane region" description="Helical" evidence="11">
    <location>
        <begin position="223"/>
        <end position="242"/>
    </location>
</feature>
<evidence type="ECO:0008006" key="14">
    <source>
        <dbReference type="Google" id="ProtNLM"/>
    </source>
</evidence>
<evidence type="ECO:0000256" key="7">
    <source>
        <dbReference type="ARBA" id="ARBA00022737"/>
    </source>
</evidence>
<keyword evidence="9 11" id="KW-0472">Membrane</keyword>
<evidence type="ECO:0000256" key="2">
    <source>
        <dbReference type="ARBA" id="ARBA00007809"/>
    </source>
</evidence>
<proteinExistence type="inferred from homology"/>
<dbReference type="InterPro" id="IPR004316">
    <property type="entry name" value="SWEET_rpt"/>
</dbReference>
<dbReference type="PANTHER" id="PTHR10791">
    <property type="entry name" value="RAG1-ACTIVATING PROTEIN 1"/>
    <property type="match status" value="1"/>
</dbReference>
<evidence type="ECO:0000256" key="4">
    <source>
        <dbReference type="ARBA" id="ARBA00022475"/>
    </source>
</evidence>
<feature type="region of interest" description="Disordered" evidence="10">
    <location>
        <begin position="27"/>
        <end position="67"/>
    </location>
</feature>
<dbReference type="GO" id="GO:0051119">
    <property type="term" value="F:sugar transmembrane transporter activity"/>
    <property type="evidence" value="ECO:0007669"/>
    <property type="project" value="InterPro"/>
</dbReference>
<keyword evidence="8 11" id="KW-1133">Transmembrane helix</keyword>
<dbReference type="Gene3D" id="1.20.1280.290">
    <property type="match status" value="2"/>
</dbReference>
<feature type="transmembrane region" description="Helical" evidence="11">
    <location>
        <begin position="288"/>
        <end position="304"/>
    </location>
</feature>
<feature type="transmembrane region" description="Helical" evidence="11">
    <location>
        <begin position="248"/>
        <end position="267"/>
    </location>
</feature>
<feature type="transmembrane region" description="Helical" evidence="11">
    <location>
        <begin position="310"/>
        <end position="330"/>
    </location>
</feature>
<feature type="chain" id="PRO_5030824727" description="Sugar transporter SWEET1" evidence="12">
    <location>
        <begin position="27"/>
        <end position="417"/>
    </location>
</feature>
<accession>A0A7S4J1N9</accession>
<keyword evidence="6 11" id="KW-0812">Transmembrane</keyword>
<feature type="signal peptide" evidence="12">
    <location>
        <begin position="1"/>
        <end position="26"/>
    </location>
</feature>
<dbReference type="GO" id="GO:0005886">
    <property type="term" value="C:plasma membrane"/>
    <property type="evidence" value="ECO:0007669"/>
    <property type="project" value="UniProtKB-SubCell"/>
</dbReference>
<protein>
    <recommendedName>
        <fullName evidence="14">Sugar transporter SWEET1</fullName>
    </recommendedName>
</protein>
<organism evidence="13">
    <name type="scientific">Odontella aurita</name>
    <dbReference type="NCBI Taxonomy" id="265563"/>
    <lineage>
        <taxon>Eukaryota</taxon>
        <taxon>Sar</taxon>
        <taxon>Stramenopiles</taxon>
        <taxon>Ochrophyta</taxon>
        <taxon>Bacillariophyta</taxon>
        <taxon>Mediophyceae</taxon>
        <taxon>Biddulphiophycidae</taxon>
        <taxon>Eupodiscales</taxon>
        <taxon>Odontellaceae</taxon>
        <taxon>Odontella</taxon>
    </lineage>
</organism>
<keyword evidence="3" id="KW-0813">Transport</keyword>
<feature type="transmembrane region" description="Helical" evidence="11">
    <location>
        <begin position="369"/>
        <end position="392"/>
    </location>
</feature>
<evidence type="ECO:0000256" key="8">
    <source>
        <dbReference type="ARBA" id="ARBA00022989"/>
    </source>
</evidence>
<keyword evidence="7" id="KW-0677">Repeat</keyword>
<dbReference type="Pfam" id="PF03083">
    <property type="entry name" value="MtN3_slv"/>
    <property type="match status" value="2"/>
</dbReference>
<feature type="transmembrane region" description="Helical" evidence="11">
    <location>
        <begin position="147"/>
        <end position="165"/>
    </location>
</feature>
<gene>
    <name evidence="13" type="ORF">OAUR00152_LOCUS19209</name>
</gene>
<dbReference type="InterPro" id="IPR047664">
    <property type="entry name" value="SWEET"/>
</dbReference>
<keyword evidence="12" id="KW-0732">Signal</keyword>
<evidence type="ECO:0000256" key="10">
    <source>
        <dbReference type="SAM" id="MobiDB-lite"/>
    </source>
</evidence>
<evidence type="ECO:0000256" key="9">
    <source>
        <dbReference type="ARBA" id="ARBA00023136"/>
    </source>
</evidence>
<keyword evidence="4" id="KW-1003">Cell membrane</keyword>
<comment type="subcellular location">
    <subcellularLocation>
        <location evidence="1">Cell membrane</location>
        <topology evidence="1">Multi-pass membrane protein</topology>
    </subcellularLocation>
</comment>
<evidence type="ECO:0000256" key="3">
    <source>
        <dbReference type="ARBA" id="ARBA00022448"/>
    </source>
</evidence>
<evidence type="ECO:0000256" key="5">
    <source>
        <dbReference type="ARBA" id="ARBA00022597"/>
    </source>
</evidence>
<name>A0A7S4J1N9_9STRA</name>
<sequence>MTLSSFRSIRGLACLLLLAASSSALALGRPSPQPSQPEFKSARSAAKQSKKAGGQTPRSTPLYSSRLAPTIAGRYDNDRYEAEGMFHSLRWRQPPLSSLGGNPSRTRNARTQLHSSLYTRGGASSGLIEQWEATERAALAQTRRTRALLGGAAALAAAVAVNAVVGGPSKSAAEAVMSRVVAPLFTAQFWGAAAPWASICLKTSPMPTILGVIKNEDTGGLPLLPYSAMATLTFVLVVYGILVRDPKIFITHGIGHALSMFYCLSFLRHHDQSSGVSLPGTTTHHIKASLSIASTISLAVILFGRAAAPLVGYTSALLSMVMYAGPLSAAKRAIQNRSARSIPLPYAVASLFNSIAWTVYGYFGRNNDVAVWAPGLIGLVSAGTQVGLHIVFGNGPPNPRPEAAVIGGKPRPLAKAA</sequence>
<evidence type="ECO:0000256" key="12">
    <source>
        <dbReference type="SAM" id="SignalP"/>
    </source>
</evidence>
<dbReference type="EMBL" id="HBKQ01028339">
    <property type="protein sequence ID" value="CAE2246846.1"/>
    <property type="molecule type" value="Transcribed_RNA"/>
</dbReference>
<reference evidence="13" key="1">
    <citation type="submission" date="2021-01" db="EMBL/GenBank/DDBJ databases">
        <authorList>
            <person name="Corre E."/>
            <person name="Pelletier E."/>
            <person name="Niang G."/>
            <person name="Scheremetjew M."/>
            <person name="Finn R."/>
            <person name="Kale V."/>
            <person name="Holt S."/>
            <person name="Cochrane G."/>
            <person name="Meng A."/>
            <person name="Brown T."/>
            <person name="Cohen L."/>
        </authorList>
    </citation>
    <scope>NUCLEOTIDE SEQUENCE</scope>
    <source>
        <strain evidence="13">Isolate 1302-5</strain>
    </source>
</reference>
<feature type="transmembrane region" description="Helical" evidence="11">
    <location>
        <begin position="342"/>
        <end position="363"/>
    </location>
</feature>
<evidence type="ECO:0000256" key="1">
    <source>
        <dbReference type="ARBA" id="ARBA00004651"/>
    </source>
</evidence>
<dbReference type="AlphaFoldDB" id="A0A7S4J1N9"/>
<keyword evidence="5" id="KW-0762">Sugar transport</keyword>
<dbReference type="PANTHER" id="PTHR10791:SF30">
    <property type="entry name" value="SUGAR TRANSPORTER SWEET1"/>
    <property type="match status" value="1"/>
</dbReference>
<evidence type="ECO:0000256" key="11">
    <source>
        <dbReference type="SAM" id="Phobius"/>
    </source>
</evidence>
<evidence type="ECO:0000313" key="13">
    <source>
        <dbReference type="EMBL" id="CAE2246846.1"/>
    </source>
</evidence>
<comment type="similarity">
    <text evidence="2">Belongs to the SWEET sugar transporter family.</text>
</comment>